<dbReference type="Pfam" id="PF07690">
    <property type="entry name" value="MFS_1"/>
    <property type="match status" value="2"/>
</dbReference>
<name>A0ABW1Z2X8_9RHOB</name>
<comment type="subcellular location">
    <subcellularLocation>
        <location evidence="1">Cell membrane</location>
        <topology evidence="1">Multi-pass membrane protein</topology>
    </subcellularLocation>
</comment>
<dbReference type="NCBIfam" id="TIGR00711">
    <property type="entry name" value="efflux_EmrB"/>
    <property type="match status" value="1"/>
</dbReference>
<evidence type="ECO:0000256" key="1">
    <source>
        <dbReference type="ARBA" id="ARBA00004651"/>
    </source>
</evidence>
<keyword evidence="5 7" id="KW-1133">Transmembrane helix</keyword>
<dbReference type="SUPFAM" id="SSF103473">
    <property type="entry name" value="MFS general substrate transporter"/>
    <property type="match status" value="1"/>
</dbReference>
<feature type="transmembrane region" description="Helical" evidence="7">
    <location>
        <begin position="170"/>
        <end position="189"/>
    </location>
</feature>
<dbReference type="InterPro" id="IPR020846">
    <property type="entry name" value="MFS_dom"/>
</dbReference>
<proteinExistence type="predicted"/>
<dbReference type="Gene3D" id="1.20.1250.20">
    <property type="entry name" value="MFS general substrate transporter like domains"/>
    <property type="match status" value="1"/>
</dbReference>
<comment type="caution">
    <text evidence="9">The sequence shown here is derived from an EMBL/GenBank/DDBJ whole genome shotgun (WGS) entry which is preliminary data.</text>
</comment>
<dbReference type="PROSITE" id="PS50850">
    <property type="entry name" value="MFS"/>
    <property type="match status" value="1"/>
</dbReference>
<accession>A0ABW1Z2X8</accession>
<feature type="transmembrane region" description="Helical" evidence="7">
    <location>
        <begin position="425"/>
        <end position="442"/>
    </location>
</feature>
<dbReference type="InterPro" id="IPR036259">
    <property type="entry name" value="MFS_trans_sf"/>
</dbReference>
<keyword evidence="10" id="KW-1185">Reference proteome</keyword>
<gene>
    <name evidence="9" type="ORF">ACFQAU_21550</name>
</gene>
<feature type="transmembrane region" description="Helical" evidence="7">
    <location>
        <begin position="307"/>
        <end position="328"/>
    </location>
</feature>
<evidence type="ECO:0000256" key="6">
    <source>
        <dbReference type="ARBA" id="ARBA00023136"/>
    </source>
</evidence>
<protein>
    <submittedName>
        <fullName evidence="9">DHA2 family efflux MFS transporter permease subunit</fullName>
    </submittedName>
</protein>
<sequence length="445" mass="45254">MTDLSMTTKRSLPPAVAVAALGASSFMITLDATALHVALPTIEEDLGASLTALQWIANAYTLVFAGLLLSSGALSDRLGARTVFLWALLFFVGASALCGLAPSTEILIAARAIQGIGAAAILPSSMALLVDAFPDPKERARALGCWSAISAVALVAGPLLGGFLAGTLGWRAIFLLKLPVGMLALAAAARSVGRPERQTRALDPVGQAFGIVALATLVFAATEGREFGWTSDIVIGALAIGVIAAFGFVVAERSHGDPMLPPALFRSRAFTGAILGAFLYNFPYYGALFALSIALQTDGAVPLEVGLKFAPMTATTAIVAFALGRIVARFGAERPAVVTLTTGALGTVILMFGGLEALPFFAGSLLIGIGGATLPAIVSAAVENVPSGRTGVGSAVLNTSRQAGGAFGVAILGSLIGAASLTAALLMIAASFVLGAASLWWCRRQ</sequence>
<feature type="domain" description="Major facilitator superfamily (MFS) profile" evidence="8">
    <location>
        <begin position="17"/>
        <end position="445"/>
    </location>
</feature>
<dbReference type="CDD" id="cd17321">
    <property type="entry name" value="MFS_MMR_MDR_like"/>
    <property type="match status" value="1"/>
</dbReference>
<feature type="transmembrane region" description="Helical" evidence="7">
    <location>
        <begin position="142"/>
        <end position="164"/>
    </location>
</feature>
<feature type="transmembrane region" description="Helical" evidence="7">
    <location>
        <begin position="108"/>
        <end position="130"/>
    </location>
</feature>
<keyword evidence="4 7" id="KW-0812">Transmembrane</keyword>
<evidence type="ECO:0000256" key="3">
    <source>
        <dbReference type="ARBA" id="ARBA00022475"/>
    </source>
</evidence>
<feature type="transmembrane region" description="Helical" evidence="7">
    <location>
        <begin position="361"/>
        <end position="382"/>
    </location>
</feature>
<keyword evidence="2" id="KW-0813">Transport</keyword>
<feature type="transmembrane region" description="Helical" evidence="7">
    <location>
        <begin position="335"/>
        <end position="355"/>
    </location>
</feature>
<evidence type="ECO:0000259" key="8">
    <source>
        <dbReference type="PROSITE" id="PS50850"/>
    </source>
</evidence>
<keyword evidence="6 7" id="KW-0472">Membrane</keyword>
<feature type="transmembrane region" description="Helical" evidence="7">
    <location>
        <begin position="403"/>
        <end position="419"/>
    </location>
</feature>
<dbReference type="PANTHER" id="PTHR42718:SF40">
    <property type="entry name" value="METHYLENOMYCIN A RESISTANCE PROTEIN"/>
    <property type="match status" value="1"/>
</dbReference>
<evidence type="ECO:0000256" key="7">
    <source>
        <dbReference type="SAM" id="Phobius"/>
    </source>
</evidence>
<dbReference type="RefSeq" id="WP_165935632.1">
    <property type="nucleotide sequence ID" value="NZ_JBHSWA010000005.1"/>
</dbReference>
<evidence type="ECO:0000256" key="2">
    <source>
        <dbReference type="ARBA" id="ARBA00022448"/>
    </source>
</evidence>
<evidence type="ECO:0000313" key="10">
    <source>
        <dbReference type="Proteomes" id="UP001596403"/>
    </source>
</evidence>
<dbReference type="Gene3D" id="1.20.1720.10">
    <property type="entry name" value="Multidrug resistance protein D"/>
    <property type="match status" value="1"/>
</dbReference>
<feature type="transmembrane region" description="Helical" evidence="7">
    <location>
        <begin position="83"/>
        <end position="102"/>
    </location>
</feature>
<dbReference type="PANTHER" id="PTHR42718">
    <property type="entry name" value="MAJOR FACILITATOR SUPERFAMILY MULTIDRUG TRANSPORTER MFSC"/>
    <property type="match status" value="1"/>
</dbReference>
<dbReference type="Proteomes" id="UP001596403">
    <property type="component" value="Unassembled WGS sequence"/>
</dbReference>
<evidence type="ECO:0000313" key="9">
    <source>
        <dbReference type="EMBL" id="MFC6643915.1"/>
    </source>
</evidence>
<dbReference type="InterPro" id="IPR004638">
    <property type="entry name" value="EmrB-like"/>
</dbReference>
<feature type="transmembrane region" description="Helical" evidence="7">
    <location>
        <begin position="201"/>
        <end position="221"/>
    </location>
</feature>
<dbReference type="InterPro" id="IPR011701">
    <property type="entry name" value="MFS"/>
</dbReference>
<feature type="transmembrane region" description="Helical" evidence="7">
    <location>
        <begin position="272"/>
        <end position="295"/>
    </location>
</feature>
<keyword evidence="3" id="KW-1003">Cell membrane</keyword>
<evidence type="ECO:0000256" key="4">
    <source>
        <dbReference type="ARBA" id="ARBA00022692"/>
    </source>
</evidence>
<feature type="transmembrane region" description="Helical" evidence="7">
    <location>
        <begin position="12"/>
        <end position="32"/>
    </location>
</feature>
<dbReference type="EMBL" id="JBHSWA010000005">
    <property type="protein sequence ID" value="MFC6643915.1"/>
    <property type="molecule type" value="Genomic_DNA"/>
</dbReference>
<reference evidence="10" key="1">
    <citation type="journal article" date="2019" name="Int. J. Syst. Evol. Microbiol.">
        <title>The Global Catalogue of Microorganisms (GCM) 10K type strain sequencing project: providing services to taxonomists for standard genome sequencing and annotation.</title>
        <authorList>
            <consortium name="The Broad Institute Genomics Platform"/>
            <consortium name="The Broad Institute Genome Sequencing Center for Infectious Disease"/>
            <person name="Wu L."/>
            <person name="Ma J."/>
        </authorList>
    </citation>
    <scope>NUCLEOTIDE SEQUENCE [LARGE SCALE GENOMIC DNA]</scope>
    <source>
        <strain evidence="10">NBRC 111368</strain>
    </source>
</reference>
<evidence type="ECO:0000256" key="5">
    <source>
        <dbReference type="ARBA" id="ARBA00022989"/>
    </source>
</evidence>
<organism evidence="9 10">
    <name type="scientific">Sulfitobacter profundi</name>
    <dbReference type="NCBI Taxonomy" id="2679961"/>
    <lineage>
        <taxon>Bacteria</taxon>
        <taxon>Pseudomonadati</taxon>
        <taxon>Pseudomonadota</taxon>
        <taxon>Alphaproteobacteria</taxon>
        <taxon>Rhodobacterales</taxon>
        <taxon>Roseobacteraceae</taxon>
        <taxon>Sulfitobacter</taxon>
    </lineage>
</organism>
<feature type="transmembrane region" description="Helical" evidence="7">
    <location>
        <begin position="52"/>
        <end position="71"/>
    </location>
</feature>
<feature type="transmembrane region" description="Helical" evidence="7">
    <location>
        <begin position="233"/>
        <end position="251"/>
    </location>
</feature>